<gene>
    <name evidence="10" type="ORF">AXG93_406s1390</name>
</gene>
<feature type="compositionally biased region" description="Basic and acidic residues" evidence="9">
    <location>
        <begin position="502"/>
        <end position="524"/>
    </location>
</feature>
<evidence type="ECO:0000256" key="5">
    <source>
        <dbReference type="ARBA" id="ARBA00022723"/>
    </source>
</evidence>
<evidence type="ECO:0000313" key="10">
    <source>
        <dbReference type="EMBL" id="OAE18171.1"/>
    </source>
</evidence>
<keyword evidence="11" id="KW-1185">Reference proteome</keyword>
<accession>A0A176VCZ1</accession>
<dbReference type="EMBL" id="LVLJ01004128">
    <property type="protein sequence ID" value="OAE18171.1"/>
    <property type="molecule type" value="Genomic_DNA"/>
</dbReference>
<dbReference type="CDD" id="cd07717">
    <property type="entry name" value="RNaseZ_ZiPD-like_MBL-fold"/>
    <property type="match status" value="1"/>
</dbReference>
<dbReference type="HAMAP" id="MF_01818">
    <property type="entry name" value="RNase_Z_BN"/>
    <property type="match status" value="1"/>
</dbReference>
<feature type="region of interest" description="Disordered" evidence="9">
    <location>
        <begin position="502"/>
        <end position="619"/>
    </location>
</feature>
<evidence type="ECO:0000256" key="7">
    <source>
        <dbReference type="ARBA" id="ARBA00022801"/>
    </source>
</evidence>
<proteinExistence type="inferred from homology"/>
<evidence type="ECO:0000256" key="1">
    <source>
        <dbReference type="ARBA" id="ARBA00001947"/>
    </source>
</evidence>
<dbReference type="Gene3D" id="3.60.15.10">
    <property type="entry name" value="Ribonuclease Z/Hydroxyacylglutathione hydrolase-like"/>
    <property type="match status" value="1"/>
</dbReference>
<keyword evidence="8" id="KW-0862">Zinc</keyword>
<sequence length="619" mass="69222">MAMRGLKLWQKLGLTEKLNSSTLSGAYHEFGAICHSFRSLCSVAAAQSSSECSARGYRNSDSIKLRSFSSRKENYGAGTEDVRNSKYKRPSGQEQLTFTGTKGKVARDEAGMSFTSYSLAVVLKTGPEKISSSSRRKEKPSVYTTSDYVDYRGMQLVFLGTSSSIPTLKRNTSCIALRLEGSIFLFDCGEGAVRQILKTPMKHYDIGHIFLTHMHGDHEGLLCRLGLKEFQNKEPIQIYGPQGLRQWIRTTLKASHARVHPKYVVHELHLRKKSTNVAHSWNYVDANHEDELPGRDIQRSEDGLWQVLNDSKYVVRASFLRHSIPCWGYVVEERTRRGRFDVERARQHGVKPGKFFRMLEAGDSVMLADGNIVYPSDVLGTPRRGRKVVILGDTCDSKSMMAAAQEADVVVHEATVLEQDASEVLQRGHSTARMAGQFARDIKAGTLVLTHFSRKLDGALYVDERSQTRETIGHLVASAQEAFEKDNVIAAEDMMAITIELEDKAPLKDSQHLRPSSESEEAKNPQRKVGRHSTSSDLDDSSSRKDVLGGQSVPSQLEKKASRSSVRRPSSTSEVDQKPFNRSARSRHLSPAQLTDKTVFKNLQKRRASRPPRSSFLSE</sequence>
<reference evidence="10" key="1">
    <citation type="submission" date="2016-03" db="EMBL/GenBank/DDBJ databases">
        <title>Mechanisms controlling the formation of the plant cell surface in tip-growing cells are functionally conserved among land plants.</title>
        <authorList>
            <person name="Honkanen S."/>
            <person name="Jones V.A."/>
            <person name="Morieri G."/>
            <person name="Champion C."/>
            <person name="Hetherington A.J."/>
            <person name="Kelly S."/>
            <person name="Saint-Marcoux D."/>
            <person name="Proust H."/>
            <person name="Prescott H."/>
            <person name="Dolan L."/>
        </authorList>
    </citation>
    <scope>NUCLEOTIDE SEQUENCE [LARGE SCALE GENOMIC DNA]</scope>
    <source>
        <tissue evidence="10">Whole gametophyte</tissue>
    </source>
</reference>
<keyword evidence="6" id="KW-0255">Endonuclease</keyword>
<comment type="caution">
    <text evidence="10">The sequence shown here is derived from an EMBL/GenBank/DDBJ whole genome shotgun (WGS) entry which is preliminary data.</text>
</comment>
<keyword evidence="4" id="KW-0540">Nuclease</keyword>
<dbReference type="SUPFAM" id="SSF56281">
    <property type="entry name" value="Metallo-hydrolase/oxidoreductase"/>
    <property type="match status" value="1"/>
</dbReference>
<evidence type="ECO:0000256" key="9">
    <source>
        <dbReference type="SAM" id="MobiDB-lite"/>
    </source>
</evidence>
<comment type="cofactor">
    <cofactor evidence="1">
        <name>Zn(2+)</name>
        <dbReference type="ChEBI" id="CHEBI:29105"/>
    </cofactor>
</comment>
<dbReference type="InterPro" id="IPR036866">
    <property type="entry name" value="RibonucZ/Hydroxyglut_hydro"/>
</dbReference>
<dbReference type="AlphaFoldDB" id="A0A176VCZ1"/>
<evidence type="ECO:0000256" key="3">
    <source>
        <dbReference type="ARBA" id="ARBA00022694"/>
    </source>
</evidence>
<name>A0A176VCZ1_MARPO</name>
<dbReference type="GO" id="GO:0042781">
    <property type="term" value="F:3'-tRNA processing endoribonuclease activity"/>
    <property type="evidence" value="ECO:0007669"/>
    <property type="project" value="TreeGrafter"/>
</dbReference>
<protein>
    <recommendedName>
        <fullName evidence="12">Metallo-beta-lactamase domain-containing protein</fullName>
    </recommendedName>
</protein>
<dbReference type="InterPro" id="IPR013471">
    <property type="entry name" value="RNase_Z/BN"/>
</dbReference>
<evidence type="ECO:0000313" key="11">
    <source>
        <dbReference type="Proteomes" id="UP000077202"/>
    </source>
</evidence>
<keyword evidence="7" id="KW-0378">Hydrolase</keyword>
<feature type="compositionally biased region" description="Low complexity" evidence="9">
    <location>
        <begin position="563"/>
        <end position="573"/>
    </location>
</feature>
<evidence type="ECO:0000256" key="6">
    <source>
        <dbReference type="ARBA" id="ARBA00022759"/>
    </source>
</evidence>
<evidence type="ECO:0000256" key="4">
    <source>
        <dbReference type="ARBA" id="ARBA00022722"/>
    </source>
</evidence>
<evidence type="ECO:0008006" key="12">
    <source>
        <dbReference type="Google" id="ProtNLM"/>
    </source>
</evidence>
<dbReference type="Pfam" id="PF23023">
    <property type="entry name" value="Anti-Pycsar_Apyc1"/>
    <property type="match status" value="1"/>
</dbReference>
<evidence type="ECO:0000256" key="8">
    <source>
        <dbReference type="ARBA" id="ARBA00022833"/>
    </source>
</evidence>
<dbReference type="PANTHER" id="PTHR46018:SF2">
    <property type="entry name" value="ZINC PHOSPHODIESTERASE ELAC PROTEIN 1"/>
    <property type="match status" value="1"/>
</dbReference>
<keyword evidence="5" id="KW-0479">Metal-binding</keyword>
<dbReference type="PANTHER" id="PTHR46018">
    <property type="entry name" value="ZINC PHOSPHODIESTERASE ELAC PROTEIN 1"/>
    <property type="match status" value="1"/>
</dbReference>
<dbReference type="GO" id="GO:0046872">
    <property type="term" value="F:metal ion binding"/>
    <property type="evidence" value="ECO:0007669"/>
    <property type="project" value="UniProtKB-KW"/>
</dbReference>
<keyword evidence="3" id="KW-0819">tRNA processing</keyword>
<organism evidence="10 11">
    <name type="scientific">Marchantia polymorpha subsp. ruderalis</name>
    <dbReference type="NCBI Taxonomy" id="1480154"/>
    <lineage>
        <taxon>Eukaryota</taxon>
        <taxon>Viridiplantae</taxon>
        <taxon>Streptophyta</taxon>
        <taxon>Embryophyta</taxon>
        <taxon>Marchantiophyta</taxon>
        <taxon>Marchantiopsida</taxon>
        <taxon>Marchantiidae</taxon>
        <taxon>Marchantiales</taxon>
        <taxon>Marchantiaceae</taxon>
        <taxon>Marchantia</taxon>
    </lineage>
</organism>
<dbReference type="Proteomes" id="UP000077202">
    <property type="component" value="Unassembled WGS sequence"/>
</dbReference>
<evidence type="ECO:0000256" key="2">
    <source>
        <dbReference type="ARBA" id="ARBA00011738"/>
    </source>
</evidence>
<dbReference type="GO" id="GO:0005634">
    <property type="term" value="C:nucleus"/>
    <property type="evidence" value="ECO:0007669"/>
    <property type="project" value="TreeGrafter"/>
</dbReference>
<comment type="subunit">
    <text evidence="2">Homodimer.</text>
</comment>